<dbReference type="InterPro" id="IPR023845">
    <property type="entry name" value="DUF3817_TM"/>
</dbReference>
<evidence type="ECO:0000256" key="5">
    <source>
        <dbReference type="ARBA" id="ARBA00023136"/>
    </source>
</evidence>
<comment type="subcellular location">
    <subcellularLocation>
        <location evidence="1">Cell membrane</location>
        <topology evidence="1">Multi-pass membrane protein</topology>
    </subcellularLocation>
</comment>
<evidence type="ECO:0000256" key="6">
    <source>
        <dbReference type="SAM" id="Phobius"/>
    </source>
</evidence>
<keyword evidence="4 6" id="KW-1133">Transmembrane helix</keyword>
<dbReference type="EMBL" id="QUBR01000001">
    <property type="protein sequence ID" value="REK74039.1"/>
    <property type="molecule type" value="Genomic_DNA"/>
</dbReference>
<sequence length="101" mass="10838">MATIVGVLLIILILVGVPLKYLAGDGSSAQHLGENITTYLGVAHGWLYMIFLVMAAILARAARWSIPFTITTLLAGTVPVVSFWAEHRATKAVRAAHPDAR</sequence>
<keyword evidence="3 6" id="KW-0812">Transmembrane</keyword>
<dbReference type="Proteomes" id="UP000265581">
    <property type="component" value="Unassembled WGS sequence"/>
</dbReference>
<evidence type="ECO:0000259" key="7">
    <source>
        <dbReference type="Pfam" id="PF12823"/>
    </source>
</evidence>
<evidence type="ECO:0000256" key="3">
    <source>
        <dbReference type="ARBA" id="ARBA00022692"/>
    </source>
</evidence>
<accession>A0A371PDR2</accession>
<feature type="transmembrane region" description="Helical" evidence="6">
    <location>
        <begin position="64"/>
        <end position="85"/>
    </location>
</feature>
<comment type="caution">
    <text evidence="8">The sequence shown here is derived from an EMBL/GenBank/DDBJ whole genome shotgun (WGS) entry which is preliminary data.</text>
</comment>
<protein>
    <submittedName>
        <fullName evidence="8">DUF3817 domain-containing protein</fullName>
    </submittedName>
</protein>
<evidence type="ECO:0000256" key="1">
    <source>
        <dbReference type="ARBA" id="ARBA00004651"/>
    </source>
</evidence>
<reference evidence="8 9" key="1">
    <citation type="submission" date="2018-08" db="EMBL/GenBank/DDBJ databases">
        <title>Aeromicrobium sp. M2KJ-4, whole genome shotgun sequence.</title>
        <authorList>
            <person name="Tuo L."/>
        </authorList>
    </citation>
    <scope>NUCLEOTIDE SEQUENCE [LARGE SCALE GENOMIC DNA]</scope>
    <source>
        <strain evidence="8 9">M2KJ-4</strain>
    </source>
</reference>
<dbReference type="Pfam" id="PF12823">
    <property type="entry name" value="DUF3817"/>
    <property type="match status" value="1"/>
</dbReference>
<evidence type="ECO:0000256" key="2">
    <source>
        <dbReference type="ARBA" id="ARBA00022475"/>
    </source>
</evidence>
<keyword evidence="5 6" id="KW-0472">Membrane</keyword>
<feature type="domain" description="DUF3817" evidence="7">
    <location>
        <begin position="1"/>
        <end position="91"/>
    </location>
</feature>
<dbReference type="OrthoDB" id="9342687at2"/>
<dbReference type="NCBIfam" id="TIGR03954">
    <property type="entry name" value="integ_memb_HG"/>
    <property type="match status" value="1"/>
</dbReference>
<feature type="transmembrane region" description="Helical" evidence="6">
    <location>
        <begin position="36"/>
        <end position="58"/>
    </location>
</feature>
<keyword evidence="2" id="KW-1003">Cell membrane</keyword>
<name>A0A371PDR2_9ACTN</name>
<organism evidence="8 9">
    <name type="scientific">Aeromicrobium endophyticum</name>
    <dbReference type="NCBI Taxonomy" id="2292704"/>
    <lineage>
        <taxon>Bacteria</taxon>
        <taxon>Bacillati</taxon>
        <taxon>Actinomycetota</taxon>
        <taxon>Actinomycetes</taxon>
        <taxon>Propionibacteriales</taxon>
        <taxon>Nocardioidaceae</taxon>
        <taxon>Aeromicrobium</taxon>
    </lineage>
</organism>
<keyword evidence="9" id="KW-1185">Reference proteome</keyword>
<dbReference type="PANTHER" id="PTHR40077:SF2">
    <property type="entry name" value="MEMBRANE PROTEIN"/>
    <property type="match status" value="1"/>
</dbReference>
<gene>
    <name evidence="8" type="ORF">DX116_05890</name>
</gene>
<dbReference type="GO" id="GO:0005886">
    <property type="term" value="C:plasma membrane"/>
    <property type="evidence" value="ECO:0007669"/>
    <property type="project" value="UniProtKB-SubCell"/>
</dbReference>
<evidence type="ECO:0000256" key="4">
    <source>
        <dbReference type="ARBA" id="ARBA00022989"/>
    </source>
</evidence>
<evidence type="ECO:0000313" key="8">
    <source>
        <dbReference type="EMBL" id="REK74039.1"/>
    </source>
</evidence>
<evidence type="ECO:0000313" key="9">
    <source>
        <dbReference type="Proteomes" id="UP000265581"/>
    </source>
</evidence>
<feature type="transmembrane region" description="Helical" evidence="6">
    <location>
        <begin position="6"/>
        <end position="24"/>
    </location>
</feature>
<dbReference type="PANTHER" id="PTHR40077">
    <property type="entry name" value="MEMBRANE PROTEIN-RELATED"/>
    <property type="match status" value="1"/>
</dbReference>
<dbReference type="AlphaFoldDB" id="A0A371PDR2"/>
<proteinExistence type="predicted"/>